<reference evidence="2" key="1">
    <citation type="submission" date="2020-07" db="EMBL/GenBank/DDBJ databases">
        <authorList>
            <person name="Nieuwenhuis M."/>
            <person name="Van De Peppel L.J.J."/>
        </authorList>
    </citation>
    <scope>NUCLEOTIDE SEQUENCE</scope>
    <source>
        <strain evidence="2">AP01</strain>
        <tissue evidence="2">Mycelium</tissue>
    </source>
</reference>
<dbReference type="Pfam" id="PF17667">
    <property type="entry name" value="Pkinase_fungal"/>
    <property type="match status" value="1"/>
</dbReference>
<feature type="domain" description="Fungal-type protein kinase" evidence="1">
    <location>
        <begin position="37"/>
        <end position="207"/>
    </location>
</feature>
<evidence type="ECO:0000313" key="3">
    <source>
        <dbReference type="Proteomes" id="UP000775547"/>
    </source>
</evidence>
<proteinExistence type="predicted"/>
<protein>
    <recommendedName>
        <fullName evidence="1">Fungal-type protein kinase domain-containing protein</fullName>
    </recommendedName>
</protein>
<dbReference type="AlphaFoldDB" id="A0A9P7GEU2"/>
<dbReference type="PANTHER" id="PTHR38248">
    <property type="entry name" value="FUNK1 6"/>
    <property type="match status" value="1"/>
</dbReference>
<dbReference type="Proteomes" id="UP000775547">
    <property type="component" value="Unassembled WGS sequence"/>
</dbReference>
<dbReference type="EMBL" id="JABCKV010000033">
    <property type="protein sequence ID" value="KAG5645702.1"/>
    <property type="molecule type" value="Genomic_DNA"/>
</dbReference>
<dbReference type="OrthoDB" id="3271139at2759"/>
<evidence type="ECO:0000313" key="2">
    <source>
        <dbReference type="EMBL" id="KAG5645702.1"/>
    </source>
</evidence>
<dbReference type="PANTHER" id="PTHR38248:SF2">
    <property type="entry name" value="FUNK1 11"/>
    <property type="match status" value="1"/>
</dbReference>
<name>A0A9P7GEU2_9AGAR</name>
<comment type="caution">
    <text evidence="2">The sequence shown here is derived from an EMBL/GenBank/DDBJ whole genome shotgun (WGS) entry which is preliminary data.</text>
</comment>
<keyword evidence="3" id="KW-1185">Reference proteome</keyword>
<dbReference type="InterPro" id="IPR040976">
    <property type="entry name" value="Pkinase_fungal"/>
</dbReference>
<organism evidence="2 3">
    <name type="scientific">Asterophora parasitica</name>
    <dbReference type="NCBI Taxonomy" id="117018"/>
    <lineage>
        <taxon>Eukaryota</taxon>
        <taxon>Fungi</taxon>
        <taxon>Dikarya</taxon>
        <taxon>Basidiomycota</taxon>
        <taxon>Agaricomycotina</taxon>
        <taxon>Agaricomycetes</taxon>
        <taxon>Agaricomycetidae</taxon>
        <taxon>Agaricales</taxon>
        <taxon>Tricholomatineae</taxon>
        <taxon>Lyophyllaceae</taxon>
        <taxon>Asterophora</taxon>
    </lineage>
</organism>
<evidence type="ECO:0000259" key="1">
    <source>
        <dbReference type="Pfam" id="PF17667"/>
    </source>
</evidence>
<reference evidence="2" key="2">
    <citation type="submission" date="2021-10" db="EMBL/GenBank/DDBJ databases">
        <title>Phylogenomics reveals ancestral predisposition of the termite-cultivated fungus Termitomyces towards a domesticated lifestyle.</title>
        <authorList>
            <person name="Auxier B."/>
            <person name="Grum-Grzhimaylo A."/>
            <person name="Cardenas M.E."/>
            <person name="Lodge J.D."/>
            <person name="Laessoe T."/>
            <person name="Pedersen O."/>
            <person name="Smith M.E."/>
            <person name="Kuyper T.W."/>
            <person name="Franco-Molano E.A."/>
            <person name="Baroni T.J."/>
            <person name="Aanen D.K."/>
        </authorList>
    </citation>
    <scope>NUCLEOTIDE SEQUENCE</scope>
    <source>
        <strain evidence="2">AP01</strain>
        <tissue evidence="2">Mycelium</tissue>
    </source>
</reference>
<gene>
    <name evidence="2" type="ORF">DXG03_005397</name>
</gene>
<accession>A0A9P7GEU2</accession>
<sequence>MVSSALDVDGQSFNTNVLPALTVAEVKIGARVESQHQIVSFMDIKLATGHFRKAPNVQDFVAYMAEYAGTVFSCRPFHLFVIGMVVYGITFRVGVFDRAGVLLSHEYNLKNNLDIFIRVVRGITCDMSHVELGHDPTVRLAEGHAYDQSEYPNFTMDVGNREVTTHQPPLWVSPFCFGRGTSVWRTKEHSTLQVAWKAEDLMREGQVCPETTPHIPGVTLSIDGGAVYLRPGSGDVEHRIDTQFLHDGKKVPINLILHRSLIPRAGAMLLGGQDHLQPSKCHASGAMLWNAEDDTEWIVALRDALRGYKQSAERGLVLHDISPSTIFLSKKVERSDGVLESPEETPNPSVAHLNRIAHVKSPPASLNHPYSEPPKIQSKATRIAVFMMTGEPQFLAKELFPAVDGHDVACGEHHHLEAFALVAVYVAMVRLRCQFPQDSELAEEFQSVFGNFSVNGNTTVGTVGCPARECHIKDASSESFTGYRGGPEA</sequence>